<protein>
    <recommendedName>
        <fullName evidence="3">16S rRNA (cytosine(967)-C(5))-methyltransferase</fullName>
        <ecNumber evidence="3">2.1.1.176</ecNumber>
    </recommendedName>
    <alternativeName>
        <fullName evidence="10">16S rRNA m5C967 methyltransferase</fullName>
    </alternativeName>
    <alternativeName>
        <fullName evidence="11">rRNA (cytosine-C(5)-)-methyltransferase RsmB</fullName>
    </alternativeName>
</protein>
<dbReference type="FunFam" id="1.10.940.10:FF:000006">
    <property type="entry name" value="16S rRNA (Cytosine(967)-C(5))-methyltransferase RsmB"/>
    <property type="match status" value="1"/>
</dbReference>
<reference evidence="15 16" key="1">
    <citation type="submission" date="2016-10" db="EMBL/GenBank/DDBJ databases">
        <authorList>
            <person name="de Groot N.N."/>
        </authorList>
    </citation>
    <scope>NUCLEOTIDE SEQUENCE [LARGE SCALE GENOMIC DNA]</scope>
    <source>
        <strain evidence="15 16">DSM 18346</strain>
    </source>
</reference>
<accession>A0A1G9BUE0</accession>
<evidence type="ECO:0000256" key="5">
    <source>
        <dbReference type="ARBA" id="ARBA00022552"/>
    </source>
</evidence>
<dbReference type="GO" id="GO:0005737">
    <property type="term" value="C:cytoplasm"/>
    <property type="evidence" value="ECO:0007669"/>
    <property type="project" value="UniProtKB-SubCell"/>
</dbReference>
<comment type="function">
    <text evidence="1">Specifically methylates the cytosine at position 967 (m5C967) of 16S rRNA.</text>
</comment>
<gene>
    <name evidence="15" type="ORF">SAMN05660472_01272</name>
</gene>
<evidence type="ECO:0000256" key="13">
    <source>
        <dbReference type="PROSITE-ProRule" id="PRU01023"/>
    </source>
</evidence>
<dbReference type="AlphaFoldDB" id="A0A1G9BUE0"/>
<evidence type="ECO:0000256" key="9">
    <source>
        <dbReference type="ARBA" id="ARBA00022884"/>
    </source>
</evidence>
<dbReference type="PROSITE" id="PS51686">
    <property type="entry name" value="SAM_MT_RSMB_NOP"/>
    <property type="match status" value="1"/>
</dbReference>
<evidence type="ECO:0000256" key="11">
    <source>
        <dbReference type="ARBA" id="ARBA00031088"/>
    </source>
</evidence>
<dbReference type="Gene3D" id="3.40.50.150">
    <property type="entry name" value="Vaccinia Virus protein VP39"/>
    <property type="match status" value="1"/>
</dbReference>
<keyword evidence="16" id="KW-1185">Reference proteome</keyword>
<comment type="caution">
    <text evidence="13">Lacks conserved residue(s) required for the propagation of feature annotation.</text>
</comment>
<keyword evidence="7 13" id="KW-0808">Transferase</keyword>
<dbReference type="InterPro" id="IPR023267">
    <property type="entry name" value="RCMT"/>
</dbReference>
<dbReference type="RefSeq" id="WP_176762081.1">
    <property type="nucleotide sequence ID" value="NZ_FNFP01000002.1"/>
</dbReference>
<evidence type="ECO:0000313" key="15">
    <source>
        <dbReference type="EMBL" id="SDK43013.1"/>
    </source>
</evidence>
<dbReference type="Gene3D" id="3.30.70.1170">
    <property type="entry name" value="Sun protein, domain 3"/>
    <property type="match status" value="1"/>
</dbReference>
<dbReference type="Pfam" id="PF22458">
    <property type="entry name" value="RsmF-B_ferredox"/>
    <property type="match status" value="1"/>
</dbReference>
<dbReference type="FunFam" id="3.30.70.1170:FF:000003">
    <property type="entry name" value="16S rRNA (Cytosine(967)-C(5))-methyltransferase RsmB"/>
    <property type="match status" value="1"/>
</dbReference>
<dbReference type="NCBIfam" id="TIGR00563">
    <property type="entry name" value="rsmB"/>
    <property type="match status" value="1"/>
</dbReference>
<dbReference type="Proteomes" id="UP000198718">
    <property type="component" value="Unassembled WGS sequence"/>
</dbReference>
<proteinExistence type="inferred from homology"/>
<dbReference type="CDD" id="cd02440">
    <property type="entry name" value="AdoMet_MTases"/>
    <property type="match status" value="1"/>
</dbReference>
<dbReference type="NCBIfam" id="TIGR00446">
    <property type="entry name" value="nop2p"/>
    <property type="match status" value="1"/>
</dbReference>
<comment type="catalytic activity">
    <reaction evidence="12">
        <text>cytidine(967) in 16S rRNA + S-adenosyl-L-methionine = 5-methylcytidine(967) in 16S rRNA + S-adenosyl-L-homocysteine + H(+)</text>
        <dbReference type="Rhea" id="RHEA:42748"/>
        <dbReference type="Rhea" id="RHEA-COMP:10219"/>
        <dbReference type="Rhea" id="RHEA-COMP:10220"/>
        <dbReference type="ChEBI" id="CHEBI:15378"/>
        <dbReference type="ChEBI" id="CHEBI:57856"/>
        <dbReference type="ChEBI" id="CHEBI:59789"/>
        <dbReference type="ChEBI" id="CHEBI:74483"/>
        <dbReference type="ChEBI" id="CHEBI:82748"/>
        <dbReference type="EC" id="2.1.1.176"/>
    </reaction>
</comment>
<dbReference type="InterPro" id="IPR001678">
    <property type="entry name" value="MeTrfase_RsmB-F_NOP2_dom"/>
</dbReference>
<feature type="active site" description="Nucleophile" evidence="13">
    <location>
        <position position="382"/>
    </location>
</feature>
<dbReference type="InterPro" id="IPR054728">
    <property type="entry name" value="RsmB-like_ferredoxin"/>
</dbReference>
<dbReference type="SUPFAM" id="SSF48013">
    <property type="entry name" value="NusB-like"/>
    <property type="match status" value="1"/>
</dbReference>
<evidence type="ECO:0000256" key="8">
    <source>
        <dbReference type="ARBA" id="ARBA00022691"/>
    </source>
</evidence>
<feature type="binding site" evidence="13">
    <location>
        <position position="329"/>
    </location>
    <ligand>
        <name>S-adenosyl-L-methionine</name>
        <dbReference type="ChEBI" id="CHEBI:59789"/>
    </ligand>
</feature>
<dbReference type="GO" id="GO:0003723">
    <property type="term" value="F:RNA binding"/>
    <property type="evidence" value="ECO:0007669"/>
    <property type="project" value="UniProtKB-UniRule"/>
</dbReference>
<evidence type="ECO:0000256" key="2">
    <source>
        <dbReference type="ARBA" id="ARBA00004496"/>
    </source>
</evidence>
<feature type="binding site" evidence="13">
    <location>
        <position position="284"/>
    </location>
    <ligand>
        <name>S-adenosyl-L-methionine</name>
        <dbReference type="ChEBI" id="CHEBI:59789"/>
    </ligand>
</feature>
<comment type="similarity">
    <text evidence="13">Belongs to the class I-like SAM-binding methyltransferase superfamily. RsmB/NOP family.</text>
</comment>
<dbReference type="SUPFAM" id="SSF53335">
    <property type="entry name" value="S-adenosyl-L-methionine-dependent methyltransferases"/>
    <property type="match status" value="1"/>
</dbReference>
<evidence type="ECO:0000313" key="16">
    <source>
        <dbReference type="Proteomes" id="UP000198718"/>
    </source>
</evidence>
<dbReference type="InterPro" id="IPR011023">
    <property type="entry name" value="Nop2p"/>
</dbReference>
<keyword evidence="4" id="KW-0963">Cytoplasm</keyword>
<comment type="subcellular location">
    <subcellularLocation>
        <location evidence="2">Cytoplasm</location>
    </subcellularLocation>
</comment>
<keyword evidence="5" id="KW-0698">rRNA processing</keyword>
<dbReference type="InterPro" id="IPR006027">
    <property type="entry name" value="NusB_RsmB_TIM44"/>
</dbReference>
<keyword evidence="6 13" id="KW-0489">Methyltransferase</keyword>
<dbReference type="InterPro" id="IPR049560">
    <property type="entry name" value="MeTrfase_RsmB-F_NOP2_cat"/>
</dbReference>
<evidence type="ECO:0000256" key="10">
    <source>
        <dbReference type="ARBA" id="ARBA00030399"/>
    </source>
</evidence>
<evidence type="ECO:0000256" key="12">
    <source>
        <dbReference type="ARBA" id="ARBA00047283"/>
    </source>
</evidence>
<dbReference type="EMBL" id="FNFP01000002">
    <property type="protein sequence ID" value="SDK43013.1"/>
    <property type="molecule type" value="Genomic_DNA"/>
</dbReference>
<dbReference type="NCBIfam" id="NF011494">
    <property type="entry name" value="PRK14902.1"/>
    <property type="match status" value="1"/>
</dbReference>
<feature type="binding site" evidence="13">
    <location>
        <begin position="260"/>
        <end position="266"/>
    </location>
    <ligand>
        <name>S-adenosyl-L-methionine</name>
        <dbReference type="ChEBI" id="CHEBI:59789"/>
    </ligand>
</feature>
<evidence type="ECO:0000256" key="6">
    <source>
        <dbReference type="ARBA" id="ARBA00022603"/>
    </source>
</evidence>
<keyword evidence="8 13" id="KW-0949">S-adenosyl-L-methionine</keyword>
<organism evidence="15 16">
    <name type="scientific">Natronincola ferrireducens</name>
    <dbReference type="NCBI Taxonomy" id="393762"/>
    <lineage>
        <taxon>Bacteria</taxon>
        <taxon>Bacillati</taxon>
        <taxon>Bacillota</taxon>
        <taxon>Clostridia</taxon>
        <taxon>Peptostreptococcales</taxon>
        <taxon>Natronincolaceae</taxon>
        <taxon>Natronincola</taxon>
    </lineage>
</organism>
<evidence type="ECO:0000256" key="4">
    <source>
        <dbReference type="ARBA" id="ARBA00022490"/>
    </source>
</evidence>
<feature type="domain" description="SAM-dependent MTase RsmB/NOP-type" evidence="14">
    <location>
        <begin position="169"/>
        <end position="445"/>
    </location>
</feature>
<dbReference type="PANTHER" id="PTHR22807:SF53">
    <property type="entry name" value="RIBOSOMAL RNA SMALL SUBUNIT METHYLTRANSFERASE B-RELATED"/>
    <property type="match status" value="1"/>
</dbReference>
<dbReference type="InterPro" id="IPR035926">
    <property type="entry name" value="NusB-like_sf"/>
</dbReference>
<dbReference type="EC" id="2.1.1.176" evidence="3"/>
<dbReference type="GO" id="GO:0008649">
    <property type="term" value="F:rRNA methyltransferase activity"/>
    <property type="evidence" value="ECO:0007669"/>
    <property type="project" value="InterPro"/>
</dbReference>
<keyword evidence="9 13" id="KW-0694">RNA-binding</keyword>
<dbReference type="STRING" id="393762.SAMN05660472_01272"/>
<evidence type="ECO:0000256" key="3">
    <source>
        <dbReference type="ARBA" id="ARBA00012140"/>
    </source>
</evidence>
<evidence type="ECO:0000256" key="7">
    <source>
        <dbReference type="ARBA" id="ARBA00022679"/>
    </source>
</evidence>
<dbReference type="GO" id="GO:0006355">
    <property type="term" value="P:regulation of DNA-templated transcription"/>
    <property type="evidence" value="ECO:0007669"/>
    <property type="project" value="InterPro"/>
</dbReference>
<dbReference type="FunFam" id="3.40.50.150:FF:000257">
    <property type="entry name" value="16S rRNA methyltransferase"/>
    <property type="match status" value="1"/>
</dbReference>
<evidence type="ECO:0000259" key="14">
    <source>
        <dbReference type="PROSITE" id="PS51686"/>
    </source>
</evidence>
<sequence length="445" mass="51138">MDAREGALKVLYEIEVNKAYSNIALNKEIKSKPYTKLDRNFITELVYGTLENLIFIDYVLQQFSAMKLKKINPWALNILRMGIYQILFLDKIPPFAAVNEGVNLSKKYCKRASGFINGILRNIIRNQGTINMPDRKENLLEYLSIKYSHPQWMVKRFLSYYSEDFTEELLKVNNETPKLYIRVNTLKTTVEDVIELLQQQEIKAEKNPYLSEALVIEGGFSDLEALDAYKKGLIHIQDFSSMLVARILDPKEGEFIIDVCSAPGGKTTHIAQLMKNKGQVLARDIYDHKLKLIKNNAKRLGIKIIKTEKFNGKDLDHGLIEKADKVLVDAPCSGLGIIRRKPEIKYRKEADDIKIITELQLKILINASKYVKPGGELLYSTCTIDPNENNGVVERFLKENPRYQLIDINQQYPLILPGEYQEKMIQLYPNLHGTDGFFIAKLKKK</sequence>
<dbReference type="InterPro" id="IPR004573">
    <property type="entry name" value="rRNA_ssu_MeTfrase_B"/>
</dbReference>
<dbReference type="PANTHER" id="PTHR22807">
    <property type="entry name" value="NOP2 YEAST -RELATED NOL1/NOP2/FMU SUN DOMAIN-CONTAINING"/>
    <property type="match status" value="1"/>
</dbReference>
<dbReference type="Pfam" id="PF01029">
    <property type="entry name" value="NusB"/>
    <property type="match status" value="1"/>
</dbReference>
<dbReference type="PRINTS" id="PR02008">
    <property type="entry name" value="RCMTFAMILY"/>
</dbReference>
<name>A0A1G9BUE0_9FIRM</name>
<dbReference type="Gene3D" id="1.10.940.10">
    <property type="entry name" value="NusB-like"/>
    <property type="match status" value="1"/>
</dbReference>
<evidence type="ECO:0000256" key="1">
    <source>
        <dbReference type="ARBA" id="ARBA00002724"/>
    </source>
</evidence>
<dbReference type="InterPro" id="IPR029063">
    <property type="entry name" value="SAM-dependent_MTases_sf"/>
</dbReference>
<dbReference type="Pfam" id="PF01189">
    <property type="entry name" value="Methyltr_RsmB-F"/>
    <property type="match status" value="1"/>
</dbReference>